<organism evidence="1 2">
    <name type="scientific">Bacillus licheniformis</name>
    <dbReference type="NCBI Taxonomy" id="1402"/>
    <lineage>
        <taxon>Bacteria</taxon>
        <taxon>Bacillati</taxon>
        <taxon>Bacillota</taxon>
        <taxon>Bacilli</taxon>
        <taxon>Bacillales</taxon>
        <taxon>Bacillaceae</taxon>
        <taxon>Bacillus</taxon>
    </lineage>
</organism>
<evidence type="ECO:0000313" key="2">
    <source>
        <dbReference type="Proteomes" id="UP000435910"/>
    </source>
</evidence>
<dbReference type="EMBL" id="NILC01000027">
    <property type="protein sequence ID" value="TWL24390.1"/>
    <property type="molecule type" value="Genomic_DNA"/>
</dbReference>
<reference evidence="1 2" key="1">
    <citation type="submission" date="2019-06" db="EMBL/GenBank/DDBJ databases">
        <title>Genome sequence analysis of &gt;100 Bacillus licheniformis strains suggests intrinsic resistance to this species.</title>
        <authorList>
            <person name="Wels M."/>
            <person name="Siezen R.J."/>
            <person name="Johansen E."/>
            <person name="Stuer-Lauridsen B."/>
            <person name="Bjerre K."/>
            <person name="Nielsen B.K.K."/>
        </authorList>
    </citation>
    <scope>NUCLEOTIDE SEQUENCE [LARGE SCALE GENOMIC DNA]</scope>
    <source>
        <strain evidence="1 2">BAC-16736</strain>
    </source>
</reference>
<protein>
    <submittedName>
        <fullName evidence="1">Uncharacterized protein</fullName>
    </submittedName>
</protein>
<dbReference type="Proteomes" id="UP000435910">
    <property type="component" value="Unassembled WGS sequence"/>
</dbReference>
<dbReference type="AlphaFoldDB" id="A0A8B5Y9N6"/>
<evidence type="ECO:0000313" key="1">
    <source>
        <dbReference type="EMBL" id="TWL24390.1"/>
    </source>
</evidence>
<comment type="caution">
    <text evidence="1">The sequence shown here is derived from an EMBL/GenBank/DDBJ whole genome shotgun (WGS) entry which is preliminary data.</text>
</comment>
<sequence length="57" mass="7215">MLPHLPVFFSLCIHIKRLFCFIHLEYIMISFIYQYERIYMYKHVPVKFDMRRQDQQS</sequence>
<name>A0A8B5Y9N6_BACLI</name>
<proteinExistence type="predicted"/>
<gene>
    <name evidence="1" type="ORF">CHCC16736_1191</name>
</gene>
<accession>A0A8B5Y9N6</accession>